<dbReference type="EMBL" id="CP042430">
    <property type="protein sequence ID" value="QEC50370.1"/>
    <property type="molecule type" value="Genomic_DNA"/>
</dbReference>
<dbReference type="PRINTS" id="PR00411">
    <property type="entry name" value="PNDRDTASEI"/>
</dbReference>
<gene>
    <name evidence="5" type="ORF">FSW04_24150</name>
</gene>
<feature type="domain" description="Amine oxidase" evidence="4">
    <location>
        <begin position="104"/>
        <end position="489"/>
    </location>
</feature>
<proteinExistence type="predicted"/>
<comment type="subunit">
    <text evidence="2">Interacts with COX5B; this interaction may contribute to localize PYROXD2 to the inner face of the inner mitochondrial membrane.</text>
</comment>
<dbReference type="InterPro" id="IPR002937">
    <property type="entry name" value="Amino_oxidase"/>
</dbReference>
<protein>
    <recommendedName>
        <fullName evidence="3">Pyridine nucleotide-disulfide oxidoreductase domain-containing protein 2</fullName>
    </recommendedName>
</protein>
<dbReference type="InterPro" id="IPR036188">
    <property type="entry name" value="FAD/NAD-bd_sf"/>
</dbReference>
<organism evidence="5 6">
    <name type="scientific">Baekduia soli</name>
    <dbReference type="NCBI Taxonomy" id="496014"/>
    <lineage>
        <taxon>Bacteria</taxon>
        <taxon>Bacillati</taxon>
        <taxon>Actinomycetota</taxon>
        <taxon>Thermoleophilia</taxon>
        <taxon>Solirubrobacterales</taxon>
        <taxon>Baekduiaceae</taxon>
        <taxon>Baekduia</taxon>
    </lineage>
</organism>
<dbReference type="Proteomes" id="UP000321805">
    <property type="component" value="Chromosome"/>
</dbReference>
<sequence>MSADAVVVGSGPNGLAAAIRLAEAGRSVVVLEAADTPGGAVRTEELTLPGFRHDTFSSVYPAGAASPVFGRLPLAAHGLEWVHPAACAAHPLDDGDAVVLYRDLETTCASLEAQGRGDGDAWRTFATPLLEHFDAVRATMLSGFPPVGGPLALLGRAGPATLLRFGALLPGSAVGLGRRLFGAPGSRAWLYAAAMHGDTPPHRPGGAIAAAYLDLLGHAVGWPSPRGGAQALADALVGHLRSLGGEVRTGARVARITASGGRVTGVGIADGEALAAPIVVADVMPHALVDLAGDALAGWYRSALRRFAYGPSTLKVDWALDGPIPWANAEVRGAGTVHVGGSEDELLDAIARSQEGLPERPFLLLGQQSVADPTRAPAGRHTAWAYTHGPQRGVDWVAEQDRHVERVEAQVERYAPGFCDRILARHVLGPAALQARNANLVGGDVGGGTYRLDQVVFRPLPKLSPYSTPLKGLFLGSAATFPGGAVHGVPGDAAARAALGRGLLRRP</sequence>
<dbReference type="GO" id="GO:0016491">
    <property type="term" value="F:oxidoreductase activity"/>
    <property type="evidence" value="ECO:0007669"/>
    <property type="project" value="InterPro"/>
</dbReference>
<dbReference type="Gene3D" id="3.50.50.60">
    <property type="entry name" value="FAD/NAD(P)-binding domain"/>
    <property type="match status" value="2"/>
</dbReference>
<evidence type="ECO:0000256" key="2">
    <source>
        <dbReference type="ARBA" id="ARBA00038825"/>
    </source>
</evidence>
<dbReference type="PANTHER" id="PTHR10668:SF105">
    <property type="entry name" value="DEHYDROGENASE-RELATED"/>
    <property type="match status" value="1"/>
</dbReference>
<evidence type="ECO:0000259" key="4">
    <source>
        <dbReference type="Pfam" id="PF01593"/>
    </source>
</evidence>
<dbReference type="AlphaFoldDB" id="A0A5B8UBF9"/>
<dbReference type="OrthoDB" id="833207at2"/>
<keyword evidence="6" id="KW-1185">Reference proteome</keyword>
<dbReference type="PANTHER" id="PTHR10668">
    <property type="entry name" value="PHYTOENE DEHYDROGENASE"/>
    <property type="match status" value="1"/>
</dbReference>
<dbReference type="RefSeq" id="WP_146922928.1">
    <property type="nucleotide sequence ID" value="NZ_CP042430.1"/>
</dbReference>
<dbReference type="Pfam" id="PF01593">
    <property type="entry name" value="Amino_oxidase"/>
    <property type="match status" value="1"/>
</dbReference>
<evidence type="ECO:0000313" key="5">
    <source>
        <dbReference type="EMBL" id="QEC50370.1"/>
    </source>
</evidence>
<reference evidence="5 6" key="1">
    <citation type="journal article" date="2018" name="J. Microbiol.">
        <title>Baekduia soli gen. nov., sp. nov., a novel bacterium isolated from the soil of Baekdu Mountain and proposal of a novel family name, Baekduiaceae fam. nov.</title>
        <authorList>
            <person name="An D.S."/>
            <person name="Siddiqi M.Z."/>
            <person name="Kim K.H."/>
            <person name="Yu H.S."/>
            <person name="Im W.T."/>
        </authorList>
    </citation>
    <scope>NUCLEOTIDE SEQUENCE [LARGE SCALE GENOMIC DNA]</scope>
    <source>
        <strain evidence="5 6">BR7-21</strain>
    </source>
</reference>
<name>A0A5B8UBF9_9ACTN</name>
<evidence type="ECO:0000256" key="1">
    <source>
        <dbReference type="ARBA" id="ARBA00037217"/>
    </source>
</evidence>
<dbReference type="SUPFAM" id="SSF51905">
    <property type="entry name" value="FAD/NAD(P)-binding domain"/>
    <property type="match status" value="1"/>
</dbReference>
<dbReference type="Pfam" id="PF13450">
    <property type="entry name" value="NAD_binding_8"/>
    <property type="match status" value="1"/>
</dbReference>
<evidence type="ECO:0000313" key="6">
    <source>
        <dbReference type="Proteomes" id="UP000321805"/>
    </source>
</evidence>
<evidence type="ECO:0000256" key="3">
    <source>
        <dbReference type="ARBA" id="ARBA00040298"/>
    </source>
</evidence>
<dbReference type="KEGG" id="bsol:FSW04_24150"/>
<accession>A0A5B8UBF9</accession>
<comment type="function">
    <text evidence="1">Probable oxidoreductase that may play a role as regulator of mitochondrial function.</text>
</comment>